<dbReference type="PANTHER" id="PTHR15606">
    <property type="entry name" value="DNAJ HOMOLOG SUBFAMILY C MEMBER 8/LIPOPOLYSACCHARIDE SPECIFIC RESPONSE-7-RELATED"/>
    <property type="match status" value="1"/>
</dbReference>
<feature type="compositionally biased region" description="Basic and acidic residues" evidence="2">
    <location>
        <begin position="165"/>
        <end position="205"/>
    </location>
</feature>
<dbReference type="PRINTS" id="PR00625">
    <property type="entry name" value="JDOMAIN"/>
</dbReference>
<protein>
    <recommendedName>
        <fullName evidence="3">J domain-containing protein</fullName>
    </recommendedName>
</protein>
<dbReference type="SMART" id="SM00271">
    <property type="entry name" value="DnaJ"/>
    <property type="match status" value="1"/>
</dbReference>
<dbReference type="GO" id="GO:0005634">
    <property type="term" value="C:nucleus"/>
    <property type="evidence" value="ECO:0007669"/>
    <property type="project" value="TreeGrafter"/>
</dbReference>
<dbReference type="CDD" id="cd06257">
    <property type="entry name" value="DnaJ"/>
    <property type="match status" value="1"/>
</dbReference>
<dbReference type="PROSITE" id="PS50076">
    <property type="entry name" value="DNAJ_2"/>
    <property type="match status" value="1"/>
</dbReference>
<dbReference type="OrthoDB" id="342454at2759"/>
<feature type="compositionally biased region" description="Polar residues" evidence="2">
    <location>
        <begin position="206"/>
        <end position="215"/>
    </location>
</feature>
<proteinExistence type="predicted"/>
<evidence type="ECO:0000259" key="3">
    <source>
        <dbReference type="PROSITE" id="PS50076"/>
    </source>
</evidence>
<reference evidence="4" key="1">
    <citation type="submission" date="2014-05" db="EMBL/GenBank/DDBJ databases">
        <authorList>
            <person name="Chronopoulou M."/>
        </authorList>
    </citation>
    <scope>NUCLEOTIDE SEQUENCE</scope>
    <source>
        <tissue evidence="4">Whole organism</tissue>
    </source>
</reference>
<evidence type="ECO:0000256" key="1">
    <source>
        <dbReference type="SAM" id="Coils"/>
    </source>
</evidence>
<organism evidence="4">
    <name type="scientific">Lepeophtheirus salmonis</name>
    <name type="common">Salmon louse</name>
    <name type="synonym">Caligus salmonis</name>
    <dbReference type="NCBI Taxonomy" id="72036"/>
    <lineage>
        <taxon>Eukaryota</taxon>
        <taxon>Metazoa</taxon>
        <taxon>Ecdysozoa</taxon>
        <taxon>Arthropoda</taxon>
        <taxon>Crustacea</taxon>
        <taxon>Multicrustacea</taxon>
        <taxon>Hexanauplia</taxon>
        <taxon>Copepoda</taxon>
        <taxon>Siphonostomatoida</taxon>
        <taxon>Caligidae</taxon>
        <taxon>Lepeophtheirus</taxon>
    </lineage>
</organism>
<dbReference type="Gene3D" id="1.10.287.110">
    <property type="entry name" value="DnaJ domain"/>
    <property type="match status" value="1"/>
</dbReference>
<dbReference type="OMA" id="EIVNKAW"/>
<dbReference type="InterPro" id="IPR042858">
    <property type="entry name" value="DNAJC8"/>
</dbReference>
<dbReference type="InterPro" id="IPR036869">
    <property type="entry name" value="J_dom_sf"/>
</dbReference>
<keyword evidence="1" id="KW-0175">Coiled coil</keyword>
<sequence length="245" mass="29014">MSTQDEVNSDFSSFYKDLKETESADSTLTGKDQIARLLRPGATYRNLNPYEVLQVDPHTPIEELRKKYKRLTFLVHPDKNIDDKEKAQASFNAVKKAFKMLEEEDSRKQCEEIVKEAEGRTKMQMDEKRKTLKKGETIAEDDPSYYKRTIKILIAKLFADHERKRQQLQEKVSEEARKKRERELETAERKNLEKEYAKNWEESRQGRVNSWQDFQTGKTKTKKKKEKARYTPMGFRPPKTKPESR</sequence>
<dbReference type="InterPro" id="IPR001623">
    <property type="entry name" value="DnaJ_domain"/>
</dbReference>
<dbReference type="Pfam" id="PF00226">
    <property type="entry name" value="DnaJ"/>
    <property type="match status" value="1"/>
</dbReference>
<dbReference type="PANTHER" id="PTHR15606:SF4">
    <property type="entry name" value="DNAJ HOMOLOG SUBFAMILY C MEMBER 8"/>
    <property type="match status" value="1"/>
</dbReference>
<feature type="coiled-coil region" evidence="1">
    <location>
        <begin position="84"/>
        <end position="120"/>
    </location>
</feature>
<feature type="domain" description="J" evidence="3">
    <location>
        <begin position="48"/>
        <end position="114"/>
    </location>
</feature>
<dbReference type="EMBL" id="HACA01007113">
    <property type="protein sequence ID" value="CDW24474.1"/>
    <property type="molecule type" value="Transcribed_RNA"/>
</dbReference>
<name>A0A0K2TEN0_LEPSM</name>
<feature type="region of interest" description="Disordered" evidence="2">
    <location>
        <begin position="165"/>
        <end position="245"/>
    </location>
</feature>
<dbReference type="AlphaFoldDB" id="A0A0K2TEN0"/>
<evidence type="ECO:0000256" key="2">
    <source>
        <dbReference type="SAM" id="MobiDB-lite"/>
    </source>
</evidence>
<dbReference type="SUPFAM" id="SSF46565">
    <property type="entry name" value="Chaperone J-domain"/>
    <property type="match status" value="1"/>
</dbReference>
<accession>A0A0K2TEN0</accession>
<evidence type="ECO:0000313" key="4">
    <source>
        <dbReference type="EMBL" id="CDW24474.1"/>
    </source>
</evidence>